<proteinExistence type="predicted"/>
<evidence type="ECO:0000259" key="6">
    <source>
        <dbReference type="Pfam" id="PF00892"/>
    </source>
</evidence>
<feature type="transmembrane region" description="Helical" evidence="5">
    <location>
        <begin position="149"/>
        <end position="167"/>
    </location>
</feature>
<keyword evidence="3 5" id="KW-1133">Transmembrane helix</keyword>
<comment type="subcellular location">
    <subcellularLocation>
        <location evidence="1">Membrane</location>
        <topology evidence="1">Multi-pass membrane protein</topology>
    </subcellularLocation>
</comment>
<dbReference type="PANTHER" id="PTHR22911:SF6">
    <property type="entry name" value="SOLUTE CARRIER FAMILY 35 MEMBER G1"/>
    <property type="match status" value="1"/>
</dbReference>
<dbReference type="InterPro" id="IPR037185">
    <property type="entry name" value="EmrE-like"/>
</dbReference>
<dbReference type="PANTHER" id="PTHR22911">
    <property type="entry name" value="ACYL-MALONYL CONDENSING ENZYME-RELATED"/>
    <property type="match status" value="1"/>
</dbReference>
<feature type="domain" description="EamA" evidence="6">
    <location>
        <begin position="8"/>
        <end position="136"/>
    </location>
</feature>
<feature type="transmembrane region" description="Helical" evidence="5">
    <location>
        <begin position="92"/>
        <end position="109"/>
    </location>
</feature>
<dbReference type="AlphaFoldDB" id="A0A432D1I3"/>
<feature type="transmembrane region" description="Helical" evidence="5">
    <location>
        <begin position="213"/>
        <end position="235"/>
    </location>
</feature>
<protein>
    <submittedName>
        <fullName evidence="7">DMT family transporter</fullName>
    </submittedName>
</protein>
<dbReference type="InterPro" id="IPR000620">
    <property type="entry name" value="EamA_dom"/>
</dbReference>
<feature type="transmembrane region" description="Helical" evidence="5">
    <location>
        <begin position="179"/>
        <end position="201"/>
    </location>
</feature>
<gene>
    <name evidence="7" type="ORF">EJ063_02625</name>
</gene>
<feature type="transmembrane region" description="Helical" evidence="5">
    <location>
        <begin position="272"/>
        <end position="295"/>
    </location>
</feature>
<evidence type="ECO:0000256" key="4">
    <source>
        <dbReference type="ARBA" id="ARBA00023136"/>
    </source>
</evidence>
<dbReference type="OrthoDB" id="6019878at2"/>
<name>A0A432D1I3_9VIBR</name>
<evidence type="ECO:0000313" key="7">
    <source>
        <dbReference type="EMBL" id="RTZ17698.1"/>
    </source>
</evidence>
<reference evidence="7 8" key="1">
    <citation type="submission" date="2018-12" db="EMBL/GenBank/DDBJ databases">
        <title>Vibrio sp. isolated from China Sea.</title>
        <authorList>
            <person name="Li Y."/>
        </authorList>
    </citation>
    <scope>NUCLEOTIDE SEQUENCE [LARGE SCALE GENOMIC DNA]</scope>
    <source>
        <strain evidence="7 8">BEI207</strain>
    </source>
</reference>
<evidence type="ECO:0000256" key="5">
    <source>
        <dbReference type="SAM" id="Phobius"/>
    </source>
</evidence>
<feature type="transmembrane region" description="Helical" evidence="5">
    <location>
        <begin position="121"/>
        <end position="143"/>
    </location>
</feature>
<keyword evidence="4 5" id="KW-0472">Membrane</keyword>
<dbReference type="Gene3D" id="1.10.3730.20">
    <property type="match status" value="1"/>
</dbReference>
<dbReference type="SUPFAM" id="SSF103481">
    <property type="entry name" value="Multidrug resistance efflux transporter EmrE"/>
    <property type="match status" value="2"/>
</dbReference>
<feature type="domain" description="EamA" evidence="6">
    <location>
        <begin position="153"/>
        <end position="284"/>
    </location>
</feature>
<evidence type="ECO:0000256" key="2">
    <source>
        <dbReference type="ARBA" id="ARBA00022692"/>
    </source>
</evidence>
<feature type="transmembrane region" description="Helical" evidence="5">
    <location>
        <begin position="247"/>
        <end position="266"/>
    </location>
</feature>
<dbReference type="RefSeq" id="WP_126572449.1">
    <property type="nucleotide sequence ID" value="NZ_RXZH01000001.1"/>
</dbReference>
<keyword evidence="8" id="KW-1185">Reference proteome</keyword>
<dbReference type="Pfam" id="PF00892">
    <property type="entry name" value="EamA"/>
    <property type="match status" value="2"/>
</dbReference>
<evidence type="ECO:0000313" key="8">
    <source>
        <dbReference type="Proteomes" id="UP000268973"/>
    </source>
</evidence>
<feature type="transmembrane region" description="Helical" evidence="5">
    <location>
        <begin position="35"/>
        <end position="53"/>
    </location>
</feature>
<keyword evidence="2 5" id="KW-0812">Transmembrane</keyword>
<organism evidence="7 8">
    <name type="scientific">Vibrio aquaticus</name>
    <dbReference type="NCBI Taxonomy" id="2496559"/>
    <lineage>
        <taxon>Bacteria</taxon>
        <taxon>Pseudomonadati</taxon>
        <taxon>Pseudomonadota</taxon>
        <taxon>Gammaproteobacteria</taxon>
        <taxon>Vibrionales</taxon>
        <taxon>Vibrionaceae</taxon>
        <taxon>Vibrio</taxon>
    </lineage>
</organism>
<dbReference type="Proteomes" id="UP000268973">
    <property type="component" value="Unassembled WGS sequence"/>
</dbReference>
<accession>A0A432D1I3</accession>
<evidence type="ECO:0000256" key="1">
    <source>
        <dbReference type="ARBA" id="ARBA00004141"/>
    </source>
</evidence>
<dbReference type="GO" id="GO:0016020">
    <property type="term" value="C:membrane"/>
    <property type="evidence" value="ECO:0007669"/>
    <property type="project" value="UniProtKB-SubCell"/>
</dbReference>
<feature type="transmembrane region" description="Helical" evidence="5">
    <location>
        <begin position="65"/>
        <end position="86"/>
    </location>
</feature>
<comment type="caution">
    <text evidence="7">The sequence shown here is derived from an EMBL/GenBank/DDBJ whole genome shotgun (WGS) entry which is preliminary data.</text>
</comment>
<sequence length="310" mass="34601">MPNQLYPVLFMLSSTFSLSLTGLFSKYLTQYLDGTLLSLLRFLTPALILFAVLGLKKMRLPQRSLLKPLWVRALCIGLCQVCFIYALQHLSLVESVVLFSTGPLFIPLLEKLIFSVRVSRLNMLGLGLTFLGVILLAGDISGFEFRPELLVGLCAGMLNAGSQLSLYRASKTDLNAFEINFWTFVFATLIIVPIVMFNLVSGPQVMVSSDVRIEWLIGAVVLLAMFIINTQVFRAKAYKLAQSNSQLAPLIFTNLIFTAIWQLCFFDQTYHAFQWLGLGLIIGANMMCALAPKLVSQWRKKSKLALADSH</sequence>
<dbReference type="EMBL" id="RXZH01000001">
    <property type="protein sequence ID" value="RTZ17698.1"/>
    <property type="molecule type" value="Genomic_DNA"/>
</dbReference>
<evidence type="ECO:0000256" key="3">
    <source>
        <dbReference type="ARBA" id="ARBA00022989"/>
    </source>
</evidence>